<dbReference type="NCBIfam" id="TIGR01133">
    <property type="entry name" value="murG"/>
    <property type="match status" value="1"/>
</dbReference>
<evidence type="ECO:0000256" key="2">
    <source>
        <dbReference type="ARBA" id="ARBA00022618"/>
    </source>
</evidence>
<evidence type="ECO:0000313" key="13">
    <source>
        <dbReference type="EMBL" id="BAV13177.1"/>
    </source>
</evidence>
<comment type="caution">
    <text evidence="10">Lacks conserved residue(s) required for the propagation of feature annotation.</text>
</comment>
<keyword evidence="5 10" id="KW-0133">Cell shape</keyword>
<evidence type="ECO:0000259" key="12">
    <source>
        <dbReference type="Pfam" id="PF04101"/>
    </source>
</evidence>
<dbReference type="Gene3D" id="3.40.50.2000">
    <property type="entry name" value="Glycogen Phosphorylase B"/>
    <property type="match status" value="2"/>
</dbReference>
<dbReference type="GO" id="GO:0005886">
    <property type="term" value="C:plasma membrane"/>
    <property type="evidence" value="ECO:0007669"/>
    <property type="project" value="UniProtKB-SubCell"/>
</dbReference>
<feature type="binding site" evidence="10">
    <location>
        <position position="166"/>
    </location>
    <ligand>
        <name>UDP-N-acetyl-alpha-D-glucosamine</name>
        <dbReference type="ChEBI" id="CHEBI:57705"/>
    </ligand>
</feature>
<dbReference type="EMBL" id="AB499278">
    <property type="protein sequence ID" value="BAV13177.1"/>
    <property type="molecule type" value="Genomic_DNA"/>
</dbReference>
<dbReference type="HAMAP" id="MF_00033">
    <property type="entry name" value="MurG"/>
    <property type="match status" value="1"/>
</dbReference>
<protein>
    <recommendedName>
        <fullName evidence="10">UDP-N-acetylglucosamine--N-acetylmuramyl-(pentapeptide) pyrophosphoryl-undecaprenol N-acetylglucosamine transferase</fullName>
        <ecNumber evidence="10">2.4.1.227</ecNumber>
    </recommendedName>
    <alternativeName>
        <fullName evidence="10">Undecaprenyl-PP-MurNAc-pentapeptide-UDPGlcNAc GlcNAc transferase</fullName>
    </alternativeName>
</protein>
<evidence type="ECO:0000256" key="5">
    <source>
        <dbReference type="ARBA" id="ARBA00022960"/>
    </source>
</evidence>
<gene>
    <name evidence="13" type="primary">Nagt1A</name>
    <name evidence="10" type="synonym">murG</name>
</gene>
<organism evidence="13">
    <name type="scientific">Clostridium cellulovorans</name>
    <dbReference type="NCBI Taxonomy" id="1493"/>
    <lineage>
        <taxon>Bacteria</taxon>
        <taxon>Bacillati</taxon>
        <taxon>Bacillota</taxon>
        <taxon>Clostridia</taxon>
        <taxon>Eubacteriales</taxon>
        <taxon>Clostridiaceae</taxon>
        <taxon>Clostridium</taxon>
    </lineage>
</organism>
<dbReference type="NCBIfam" id="NF009102">
    <property type="entry name" value="PRK12446.1"/>
    <property type="match status" value="1"/>
</dbReference>
<evidence type="ECO:0000256" key="9">
    <source>
        <dbReference type="ARBA" id="ARBA00023316"/>
    </source>
</evidence>
<dbReference type="AlphaFoldDB" id="A0A173N004"/>
<dbReference type="GO" id="GO:0008360">
    <property type="term" value="P:regulation of cell shape"/>
    <property type="evidence" value="ECO:0007669"/>
    <property type="project" value="UniProtKB-KW"/>
</dbReference>
<comment type="catalytic activity">
    <reaction evidence="10">
        <text>di-trans,octa-cis-undecaprenyl diphospho-N-acetyl-alpha-D-muramoyl-L-alanyl-D-glutamyl-meso-2,6-diaminopimeloyl-D-alanyl-D-alanine + UDP-N-acetyl-alpha-D-glucosamine = di-trans,octa-cis-undecaprenyl diphospho-[N-acetyl-alpha-D-glucosaminyl-(1-&gt;4)]-N-acetyl-alpha-D-muramoyl-L-alanyl-D-glutamyl-meso-2,6-diaminopimeloyl-D-alanyl-D-alanine + UDP + H(+)</text>
        <dbReference type="Rhea" id="RHEA:31227"/>
        <dbReference type="ChEBI" id="CHEBI:15378"/>
        <dbReference type="ChEBI" id="CHEBI:57705"/>
        <dbReference type="ChEBI" id="CHEBI:58223"/>
        <dbReference type="ChEBI" id="CHEBI:61387"/>
        <dbReference type="ChEBI" id="CHEBI:61388"/>
        <dbReference type="EC" id="2.4.1.227"/>
    </reaction>
</comment>
<dbReference type="GO" id="GO:0051301">
    <property type="term" value="P:cell division"/>
    <property type="evidence" value="ECO:0007669"/>
    <property type="project" value="UniProtKB-KW"/>
</dbReference>
<dbReference type="PANTHER" id="PTHR21015:SF27">
    <property type="entry name" value="UDP-N-ACETYLGLUCOSAMINE--N-ACETYLMURAMYL-(PENTAPEPTIDE) PYROPHOSPHORYL-UNDECAPRENOL N-ACETYLGLUCOSAMINE TRANSFERASE"/>
    <property type="match status" value="1"/>
</dbReference>
<evidence type="ECO:0000256" key="6">
    <source>
        <dbReference type="ARBA" id="ARBA00022984"/>
    </source>
</evidence>
<dbReference type="GO" id="GO:0005975">
    <property type="term" value="P:carbohydrate metabolic process"/>
    <property type="evidence" value="ECO:0007669"/>
    <property type="project" value="InterPro"/>
</dbReference>
<name>A0A173N004_CLOCL</name>
<feature type="binding site" evidence="10">
    <location>
        <begin position="13"/>
        <end position="15"/>
    </location>
    <ligand>
        <name>UDP-N-acetyl-alpha-D-glucosamine</name>
        <dbReference type="ChEBI" id="CHEBI:57705"/>
    </ligand>
</feature>
<dbReference type="GO" id="GO:0071555">
    <property type="term" value="P:cell wall organization"/>
    <property type="evidence" value="ECO:0007669"/>
    <property type="project" value="UniProtKB-KW"/>
</dbReference>
<reference evidence="13" key="1">
    <citation type="submission" date="2009-04" db="EMBL/GenBank/DDBJ databases">
        <title>Clostridium cellulovorans cellulosomal and noncellulosomal genes.</title>
        <authorList>
            <person name="Tamaru Y."/>
        </authorList>
    </citation>
    <scope>NUCLEOTIDE SEQUENCE</scope>
</reference>
<keyword evidence="1 10" id="KW-1003">Cell membrane</keyword>
<dbReference type="GO" id="GO:0051991">
    <property type="term" value="F:UDP-N-acetyl-D-glucosamine:N-acetylmuramoyl-L-alanyl-D-glutamyl-meso-2,6-diaminopimelyl-D-alanyl-D-alanine-diphosphoundecaprenol 4-beta-N-acetylglucosaminlytransferase activity"/>
    <property type="evidence" value="ECO:0007669"/>
    <property type="project" value="RHEA"/>
</dbReference>
<dbReference type="PANTHER" id="PTHR21015">
    <property type="entry name" value="UDP-N-ACETYLGLUCOSAMINE--N-ACETYLMURAMYL-(PENTAPEPTIDE) PYROPHOSPHORYL-UNDECAPRENOL N-ACETYLGLUCOSAMINE TRANSFERASE 1"/>
    <property type="match status" value="1"/>
</dbReference>
<comment type="subcellular location">
    <subcellularLocation>
        <location evidence="10">Cell membrane</location>
        <topology evidence="10">Peripheral membrane protein</topology>
        <orientation evidence="10">Cytoplasmic side</orientation>
    </subcellularLocation>
</comment>
<keyword evidence="7 10" id="KW-0472">Membrane</keyword>
<evidence type="ECO:0000256" key="8">
    <source>
        <dbReference type="ARBA" id="ARBA00023306"/>
    </source>
</evidence>
<proteinExistence type="inferred from homology"/>
<evidence type="ECO:0000256" key="10">
    <source>
        <dbReference type="HAMAP-Rule" id="MF_00033"/>
    </source>
</evidence>
<feature type="binding site" evidence="10">
    <location>
        <position position="291"/>
    </location>
    <ligand>
        <name>UDP-N-acetyl-alpha-D-glucosamine</name>
        <dbReference type="ChEBI" id="CHEBI:57705"/>
    </ligand>
</feature>
<dbReference type="SUPFAM" id="SSF53756">
    <property type="entry name" value="UDP-Glycosyltransferase/glycogen phosphorylase"/>
    <property type="match status" value="1"/>
</dbReference>
<keyword evidence="3 10" id="KW-0328">Glycosyltransferase</keyword>
<dbReference type="EC" id="2.4.1.227" evidence="10"/>
<evidence type="ECO:0000256" key="4">
    <source>
        <dbReference type="ARBA" id="ARBA00022679"/>
    </source>
</evidence>
<keyword evidence="8 10" id="KW-0131">Cell cycle</keyword>
<dbReference type="UniPathway" id="UPA00219"/>
<dbReference type="Pfam" id="PF04101">
    <property type="entry name" value="Glyco_tran_28_C"/>
    <property type="match status" value="1"/>
</dbReference>
<comment type="similarity">
    <text evidence="10">Belongs to the glycosyltransferase 28 family. MurG subfamily.</text>
</comment>
<dbReference type="GO" id="GO:0009252">
    <property type="term" value="P:peptidoglycan biosynthetic process"/>
    <property type="evidence" value="ECO:0007669"/>
    <property type="project" value="UniProtKB-UniRule"/>
</dbReference>
<evidence type="ECO:0000256" key="7">
    <source>
        <dbReference type="ARBA" id="ARBA00023136"/>
    </source>
</evidence>
<evidence type="ECO:0000256" key="3">
    <source>
        <dbReference type="ARBA" id="ARBA00022676"/>
    </source>
</evidence>
<keyword evidence="9 10" id="KW-0961">Cell wall biogenesis/degradation</keyword>
<dbReference type="Pfam" id="PF03033">
    <property type="entry name" value="Glyco_transf_28"/>
    <property type="match status" value="1"/>
</dbReference>
<dbReference type="InterPro" id="IPR006009">
    <property type="entry name" value="GlcNAc_MurG"/>
</dbReference>
<comment type="pathway">
    <text evidence="10">Cell wall biogenesis; peptidoglycan biosynthesis.</text>
</comment>
<comment type="function">
    <text evidence="10">Cell wall formation. Catalyzes the transfer of a GlcNAc subunit on undecaprenyl-pyrophosphoryl-MurNAc-pentapeptide (lipid intermediate I) to form undecaprenyl-pyrophosphoryl-MurNAc-(pentapeptide)GlcNAc (lipid intermediate II).</text>
</comment>
<dbReference type="GO" id="GO:0050511">
    <property type="term" value="F:undecaprenyldiphospho-muramoylpentapeptide beta-N-acetylglucosaminyltransferase activity"/>
    <property type="evidence" value="ECO:0007669"/>
    <property type="project" value="UniProtKB-UniRule"/>
</dbReference>
<sequence>MSKYKIIMTGGGSAGHVTPNLALIPKLKDLGYDVVYIGSKNGIEKEIIEAEEIKYFPISSGKLRRYFDIKNFTDPFKVIKGLFDSIKIIRKEKPDIIFSKGGFVAVPVIIAGGFLKIPTIAHESDMTPGLANRISIPYCTKVCVTFSESVKHIKNDKGVITGTPIREEIMEGNKTKGLKLLRFTGSKPVILVIGGSLGSKAINDIIREALNELTVKYDIVHICGKGNIDISIKNNCSYKQFEYVKEELKHYMAAADLVISRAGANAIFELLALCKPNILIPLSKASSRGDQILNAESFEKNGYSMVIQEEDLTKQLLLEKVDKLNISKGHYIEAMKKSAQKNGVDNIIKVITSYTKK</sequence>
<evidence type="ECO:0000259" key="11">
    <source>
        <dbReference type="Pfam" id="PF03033"/>
    </source>
</evidence>
<dbReference type="InterPro" id="IPR004276">
    <property type="entry name" value="GlycoTrans_28_N"/>
</dbReference>
<feature type="domain" description="Glycosyl transferase family 28 C-terminal" evidence="12">
    <location>
        <begin position="189"/>
        <end position="349"/>
    </location>
</feature>
<keyword evidence="2 10" id="KW-0132">Cell division</keyword>
<dbReference type="OMA" id="AADMMLC"/>
<feature type="domain" description="Glycosyltransferase family 28 N-terminal" evidence="11">
    <location>
        <begin position="6"/>
        <end position="143"/>
    </location>
</feature>
<dbReference type="CDD" id="cd03785">
    <property type="entry name" value="GT28_MurG"/>
    <property type="match status" value="1"/>
</dbReference>
<evidence type="ECO:0000256" key="1">
    <source>
        <dbReference type="ARBA" id="ARBA00022475"/>
    </source>
</evidence>
<keyword evidence="6 10" id="KW-0573">Peptidoglycan synthesis</keyword>
<dbReference type="InterPro" id="IPR007235">
    <property type="entry name" value="Glyco_trans_28_C"/>
</dbReference>
<accession>A0A173N004</accession>
<feature type="binding site" evidence="10">
    <location>
        <position position="196"/>
    </location>
    <ligand>
        <name>UDP-N-acetyl-alpha-D-glucosamine</name>
        <dbReference type="ChEBI" id="CHEBI:57705"/>
    </ligand>
</feature>
<keyword evidence="4 10" id="KW-0808">Transferase</keyword>